<sequence length="315" mass="34613">MAESRNLTNSSYDSLLIQARLVDAKTEWQDQRMVGPVMLCQGVPYASYLSWQAQHQDEAGVSFVHDAGQHGLGSIVYFIDTSDAHASLGIVLNDLLKSELERLGVQDLFVLRRAPRRKLGAISKEPDLCLFPKACSRPQDMPTLILTVAVSQPAASLKSDLQTWLFPERHPDTDTGQEEEGVQLALGISVENDTAGTRLVLYKGDAARGKGVEPEAVPFSHRDGCIRPGLPRFTLSIPLAALFGREPVPPISVASTLFWSTVHAVYMAARYGDVQAARTVARQLWRGQLCTHVHLDLHKVQQAVEMAMPVPGKQQ</sequence>
<reference evidence="1" key="1">
    <citation type="submission" date="2021-01" db="EMBL/GenBank/DDBJ databases">
        <authorList>
            <person name="Corre E."/>
            <person name="Pelletier E."/>
            <person name="Niang G."/>
            <person name="Scheremetjew M."/>
            <person name="Finn R."/>
            <person name="Kale V."/>
            <person name="Holt S."/>
            <person name="Cochrane G."/>
            <person name="Meng A."/>
            <person name="Brown T."/>
            <person name="Cohen L."/>
        </authorList>
    </citation>
    <scope>NUCLEOTIDE SEQUENCE</scope>
    <source>
        <strain evidence="1">SAG 11-49</strain>
    </source>
</reference>
<dbReference type="EMBL" id="HBFB01028978">
    <property type="protein sequence ID" value="CAD8692035.1"/>
    <property type="molecule type" value="Transcribed_RNA"/>
</dbReference>
<name>A0A7S0RZU8_9CHLO</name>
<protein>
    <submittedName>
        <fullName evidence="1">Uncharacterized protein</fullName>
    </submittedName>
</protein>
<evidence type="ECO:0000313" key="1">
    <source>
        <dbReference type="EMBL" id="CAD8692035.1"/>
    </source>
</evidence>
<dbReference type="AlphaFoldDB" id="A0A7S0RZU8"/>
<organism evidence="1">
    <name type="scientific">Chlamydomonas leiostraca</name>
    <dbReference type="NCBI Taxonomy" id="1034604"/>
    <lineage>
        <taxon>Eukaryota</taxon>
        <taxon>Viridiplantae</taxon>
        <taxon>Chlorophyta</taxon>
        <taxon>core chlorophytes</taxon>
        <taxon>Chlorophyceae</taxon>
        <taxon>CS clade</taxon>
        <taxon>Chlamydomonadales</taxon>
        <taxon>Chlamydomonadaceae</taxon>
        <taxon>Chlamydomonas</taxon>
    </lineage>
</organism>
<accession>A0A7S0RZU8</accession>
<gene>
    <name evidence="1" type="ORF">CLEI1391_LOCUS16218</name>
</gene>
<proteinExistence type="predicted"/>